<accession>M0HX54</accession>
<comment type="caution">
    <text evidence="4">The sequence shown here is derived from an EMBL/GenBank/DDBJ whole genome shotgun (WGS) entry which is preliminary data.</text>
</comment>
<keyword evidence="1 4" id="KW-0808">Transferase</keyword>
<dbReference type="AlphaFoldDB" id="M0HX54"/>
<dbReference type="Proteomes" id="UP000011508">
    <property type="component" value="Unassembled WGS sequence"/>
</dbReference>
<dbReference type="PANTHER" id="PTHR46401">
    <property type="entry name" value="GLYCOSYLTRANSFERASE WBBK-RELATED"/>
    <property type="match status" value="1"/>
</dbReference>
<dbReference type="InterPro" id="IPR001296">
    <property type="entry name" value="Glyco_trans_1"/>
</dbReference>
<dbReference type="SUPFAM" id="SSF53756">
    <property type="entry name" value="UDP-Glycosyltransferase/glycogen phosphorylase"/>
    <property type="match status" value="1"/>
</dbReference>
<dbReference type="Gene3D" id="3.40.50.2000">
    <property type="entry name" value="Glycogen Phosphorylase B"/>
    <property type="match status" value="2"/>
</dbReference>
<gene>
    <name evidence="4" type="ORF">C441_16264</name>
</gene>
<dbReference type="InterPro" id="IPR028098">
    <property type="entry name" value="Glyco_trans_4-like_N"/>
</dbReference>
<dbReference type="Pfam" id="PF13439">
    <property type="entry name" value="Glyco_transf_4"/>
    <property type="match status" value="1"/>
</dbReference>
<reference evidence="4 5" key="1">
    <citation type="journal article" date="2014" name="PLoS Genet.">
        <title>Phylogenetically driven sequencing of extremely halophilic archaea reveals strategies for static and dynamic osmo-response.</title>
        <authorList>
            <person name="Becker E.A."/>
            <person name="Seitzer P.M."/>
            <person name="Tritt A."/>
            <person name="Larsen D."/>
            <person name="Krusor M."/>
            <person name="Yao A.I."/>
            <person name="Wu D."/>
            <person name="Madern D."/>
            <person name="Eisen J.A."/>
            <person name="Darling A.E."/>
            <person name="Facciotti M.T."/>
        </authorList>
    </citation>
    <scope>NUCLEOTIDE SEQUENCE [LARGE SCALE GENOMIC DNA]</scope>
    <source>
        <strain evidence="4 5">ATCC BAA-897</strain>
    </source>
</reference>
<keyword evidence="5" id="KW-1185">Reference proteome</keyword>
<dbReference type="EMBL" id="AOLM01000027">
    <property type="protein sequence ID" value="ELZ89066.1"/>
    <property type="molecule type" value="Genomic_DNA"/>
</dbReference>
<evidence type="ECO:0000259" key="3">
    <source>
        <dbReference type="Pfam" id="PF13439"/>
    </source>
</evidence>
<dbReference type="PANTHER" id="PTHR46401:SF2">
    <property type="entry name" value="GLYCOSYLTRANSFERASE WBBK-RELATED"/>
    <property type="match status" value="1"/>
</dbReference>
<feature type="domain" description="Glycosyltransferase subfamily 4-like N-terminal" evidence="3">
    <location>
        <begin position="8"/>
        <end position="183"/>
    </location>
</feature>
<feature type="domain" description="Glycosyl transferase family 1" evidence="2">
    <location>
        <begin position="194"/>
        <end position="353"/>
    </location>
</feature>
<proteinExistence type="predicted"/>
<dbReference type="Pfam" id="PF00534">
    <property type="entry name" value="Glycos_transf_1"/>
    <property type="match status" value="1"/>
</dbReference>
<evidence type="ECO:0000259" key="2">
    <source>
        <dbReference type="Pfam" id="PF00534"/>
    </source>
</evidence>
<evidence type="ECO:0000313" key="5">
    <source>
        <dbReference type="Proteomes" id="UP000011508"/>
    </source>
</evidence>
<dbReference type="GO" id="GO:0016757">
    <property type="term" value="F:glycosyltransferase activity"/>
    <property type="evidence" value="ECO:0007669"/>
    <property type="project" value="InterPro"/>
</dbReference>
<protein>
    <submittedName>
        <fullName evidence="4">Lipopolysaccharide transferase family protein</fullName>
    </submittedName>
</protein>
<dbReference type="CDD" id="cd03801">
    <property type="entry name" value="GT4_PimA-like"/>
    <property type="match status" value="1"/>
</dbReference>
<evidence type="ECO:0000256" key="1">
    <source>
        <dbReference type="ARBA" id="ARBA00022679"/>
    </source>
</evidence>
<organism evidence="4 5">
    <name type="scientific">Haloferax sulfurifontis ATCC BAA-897</name>
    <dbReference type="NCBI Taxonomy" id="662480"/>
    <lineage>
        <taxon>Archaea</taxon>
        <taxon>Methanobacteriati</taxon>
        <taxon>Methanobacteriota</taxon>
        <taxon>Stenosarchaea group</taxon>
        <taxon>Halobacteria</taxon>
        <taxon>Halobacteriales</taxon>
        <taxon>Haloferacaceae</taxon>
        <taxon>Haloferax</taxon>
    </lineage>
</organism>
<sequence>MILSQNSGGLPHYTAELANALAKETRVTVMKPPETTAEDIFSDQVSIINCFKTTKLSYAEFTKGNFAPIKNMSGVLSYWRLKRVEDVDPDIVHITSNLFPQVQLFYWVHNIDDKYPTAITYHDVDKLDDLKQGTHKAEIATELFNRFAPKPQFEKKIVHSEENKEVLMEKGDSQSTIQVIPHGSFESFNEYDHSNVSEEKNTVLFFGNIVPAKGLDVAVKAVESLTEEITDIKLIIAGDGRISNDTMKIIEEHPENYEVNNEFIPNKKVGEYYTRSQVALIPHRKQGGHSGTLTIAYSFNVPVVASNVGDFPELVDERGCGITVPANDPIAMADAIRNVLRDDEMREGMAKKTNNVTDDLSWANVAKKHIQVYESICN</sequence>
<evidence type="ECO:0000313" key="4">
    <source>
        <dbReference type="EMBL" id="ELZ89066.1"/>
    </source>
</evidence>
<name>M0HX54_9EURY</name>